<reference evidence="16" key="1">
    <citation type="journal article" date="2017" name="Genome Biol.">
        <title>Comparative genomics reveals high biological diversity and specific adaptations in the industrially and medically important fungal genus Aspergillus.</title>
        <authorList>
            <person name="de Vries R.P."/>
            <person name="Riley R."/>
            <person name="Wiebenga A."/>
            <person name="Aguilar-Osorio G."/>
            <person name="Amillis S."/>
            <person name="Uchima C.A."/>
            <person name="Anderluh G."/>
            <person name="Asadollahi M."/>
            <person name="Askin M."/>
            <person name="Barry K."/>
            <person name="Battaglia E."/>
            <person name="Bayram O."/>
            <person name="Benocci T."/>
            <person name="Braus-Stromeyer S.A."/>
            <person name="Caldana C."/>
            <person name="Canovas D."/>
            <person name="Cerqueira G.C."/>
            <person name="Chen F."/>
            <person name="Chen W."/>
            <person name="Choi C."/>
            <person name="Clum A."/>
            <person name="Dos Santos R.A."/>
            <person name="Damasio A.R."/>
            <person name="Diallinas G."/>
            <person name="Emri T."/>
            <person name="Fekete E."/>
            <person name="Flipphi M."/>
            <person name="Freyberg S."/>
            <person name="Gallo A."/>
            <person name="Gournas C."/>
            <person name="Habgood R."/>
            <person name="Hainaut M."/>
            <person name="Harispe M.L."/>
            <person name="Henrissat B."/>
            <person name="Hilden K.S."/>
            <person name="Hope R."/>
            <person name="Hossain A."/>
            <person name="Karabika E."/>
            <person name="Karaffa L."/>
            <person name="Karanyi Z."/>
            <person name="Krasevec N."/>
            <person name="Kuo A."/>
            <person name="Kusch H."/>
            <person name="LaButti K."/>
            <person name="Lagendijk E.L."/>
            <person name="Lapidus A."/>
            <person name="Levasseur A."/>
            <person name="Lindquist E."/>
            <person name="Lipzen A."/>
            <person name="Logrieco A.F."/>
            <person name="MacCabe A."/>
            <person name="Maekelae M.R."/>
            <person name="Malavazi I."/>
            <person name="Melin P."/>
            <person name="Meyer V."/>
            <person name="Mielnichuk N."/>
            <person name="Miskei M."/>
            <person name="Molnar A.P."/>
            <person name="Mule G."/>
            <person name="Ngan C.Y."/>
            <person name="Orejas M."/>
            <person name="Orosz E."/>
            <person name="Ouedraogo J.P."/>
            <person name="Overkamp K.M."/>
            <person name="Park H.-S."/>
            <person name="Perrone G."/>
            <person name="Piumi F."/>
            <person name="Punt P.J."/>
            <person name="Ram A.F."/>
            <person name="Ramon A."/>
            <person name="Rauscher S."/>
            <person name="Record E."/>
            <person name="Riano-Pachon D.M."/>
            <person name="Robert V."/>
            <person name="Roehrig J."/>
            <person name="Ruller R."/>
            <person name="Salamov A."/>
            <person name="Salih N.S."/>
            <person name="Samson R.A."/>
            <person name="Sandor E."/>
            <person name="Sanguinetti M."/>
            <person name="Schuetze T."/>
            <person name="Sepcic K."/>
            <person name="Shelest E."/>
            <person name="Sherlock G."/>
            <person name="Sophianopoulou V."/>
            <person name="Squina F.M."/>
            <person name="Sun H."/>
            <person name="Susca A."/>
            <person name="Todd R.B."/>
            <person name="Tsang A."/>
            <person name="Unkles S.E."/>
            <person name="van de Wiele N."/>
            <person name="van Rossen-Uffink D."/>
            <person name="Oliveira J.V."/>
            <person name="Vesth T.C."/>
            <person name="Visser J."/>
            <person name="Yu J.-H."/>
            <person name="Zhou M."/>
            <person name="Andersen M.R."/>
            <person name="Archer D.B."/>
            <person name="Baker S.E."/>
            <person name="Benoit I."/>
            <person name="Brakhage A.A."/>
            <person name="Braus G.H."/>
            <person name="Fischer R."/>
            <person name="Frisvad J.C."/>
            <person name="Goldman G.H."/>
            <person name="Houbraken J."/>
            <person name="Oakley B."/>
            <person name="Pocsi I."/>
            <person name="Scazzocchio C."/>
            <person name="Seiboth B."/>
            <person name="vanKuyk P.A."/>
            <person name="Wortman J."/>
            <person name="Dyer P.S."/>
            <person name="Grigoriev I.V."/>
        </authorList>
    </citation>
    <scope>NUCLEOTIDE SEQUENCE [LARGE SCALE GENOMIC DNA]</scope>
    <source>
        <strain evidence="16">CBS 583.65</strain>
    </source>
</reference>
<dbReference type="InterPro" id="IPR000924">
    <property type="entry name" value="Glu/Gln-tRNA-synth"/>
</dbReference>
<dbReference type="GeneID" id="63729861"/>
<dbReference type="RefSeq" id="XP_040664940.1">
    <property type="nucleotide sequence ID" value="XM_040814350.1"/>
</dbReference>
<gene>
    <name evidence="15" type="ORF">ASPVEDRAFT_50708</name>
</gene>
<evidence type="ECO:0000256" key="3">
    <source>
        <dbReference type="ARBA" id="ARBA00012835"/>
    </source>
</evidence>
<dbReference type="InterPro" id="IPR033910">
    <property type="entry name" value="GluRS_core"/>
</dbReference>
<dbReference type="InterPro" id="IPR045462">
    <property type="entry name" value="aa-tRNA-synth_I_cd-bd"/>
</dbReference>
<evidence type="ECO:0000256" key="11">
    <source>
        <dbReference type="RuleBase" id="RU363037"/>
    </source>
</evidence>
<dbReference type="InterPro" id="IPR020058">
    <property type="entry name" value="Glu/Gln-tRNA-synth_Ib_cat-dom"/>
</dbReference>
<dbReference type="InterPro" id="IPR049940">
    <property type="entry name" value="GluQ/Sye"/>
</dbReference>
<feature type="domain" description="Aminoacyl-tRNA synthetase class I anticodon-binding" evidence="14">
    <location>
        <begin position="520"/>
        <end position="558"/>
    </location>
</feature>
<evidence type="ECO:0000259" key="13">
    <source>
        <dbReference type="Pfam" id="PF00749"/>
    </source>
</evidence>
<dbReference type="SUPFAM" id="SSF52374">
    <property type="entry name" value="Nucleotidylyl transferase"/>
    <property type="match status" value="1"/>
</dbReference>
<evidence type="ECO:0000256" key="7">
    <source>
        <dbReference type="ARBA" id="ARBA00022917"/>
    </source>
</evidence>
<comment type="similarity">
    <text evidence="2">Belongs to the class-I aminoacyl-tRNA synthetase family. Glutamate--tRNA ligase type 1 subfamily.</text>
</comment>
<dbReference type="FunFam" id="1.10.10.350:FF:000012">
    <property type="entry name" value="Glutamyl-tRNA synthetase"/>
    <property type="match status" value="1"/>
</dbReference>
<dbReference type="CDD" id="cd00808">
    <property type="entry name" value="GluRS_core"/>
    <property type="match status" value="1"/>
</dbReference>
<accession>A0A1L9PCB8</accession>
<dbReference type="SUPFAM" id="SSF48163">
    <property type="entry name" value="An anticodon-binding domain of class I aminoacyl-tRNA synthetases"/>
    <property type="match status" value="1"/>
</dbReference>
<evidence type="ECO:0000256" key="8">
    <source>
        <dbReference type="ARBA" id="ARBA00023146"/>
    </source>
</evidence>
<evidence type="ECO:0000256" key="9">
    <source>
        <dbReference type="ARBA" id="ARBA00030865"/>
    </source>
</evidence>
<feature type="domain" description="Glutamyl/glutaminyl-tRNA synthetase class Ib catalytic" evidence="13">
    <location>
        <begin position="44"/>
        <end position="353"/>
    </location>
</feature>
<keyword evidence="5 11" id="KW-0547">Nucleotide-binding</keyword>
<dbReference type="Pfam" id="PF19269">
    <property type="entry name" value="Anticodon_2"/>
    <property type="match status" value="1"/>
</dbReference>
<evidence type="ECO:0000256" key="1">
    <source>
        <dbReference type="ARBA" id="ARBA00004173"/>
    </source>
</evidence>
<dbReference type="PANTHER" id="PTHR43311">
    <property type="entry name" value="GLUTAMATE--TRNA LIGASE"/>
    <property type="match status" value="1"/>
</dbReference>
<proteinExistence type="inferred from homology"/>
<dbReference type="EC" id="6.1.1.17" evidence="3"/>
<dbReference type="STRING" id="1036611.A0A1L9PCB8"/>
<dbReference type="PRINTS" id="PR00987">
    <property type="entry name" value="TRNASYNTHGLU"/>
</dbReference>
<dbReference type="InterPro" id="IPR014729">
    <property type="entry name" value="Rossmann-like_a/b/a_fold"/>
</dbReference>
<evidence type="ECO:0000259" key="14">
    <source>
        <dbReference type="Pfam" id="PF19269"/>
    </source>
</evidence>
<evidence type="ECO:0000256" key="10">
    <source>
        <dbReference type="ARBA" id="ARBA00072917"/>
    </source>
</evidence>
<keyword evidence="7 11" id="KW-0648">Protein biosynthesis</keyword>
<dbReference type="HAMAP" id="MF_00022">
    <property type="entry name" value="Glu_tRNA_synth_type1"/>
    <property type="match status" value="1"/>
</dbReference>
<dbReference type="PANTHER" id="PTHR43311:SF2">
    <property type="entry name" value="GLUTAMATE--TRNA LIGASE, MITOCHONDRIAL-RELATED"/>
    <property type="match status" value="1"/>
</dbReference>
<dbReference type="GO" id="GO:0008270">
    <property type="term" value="F:zinc ion binding"/>
    <property type="evidence" value="ECO:0007669"/>
    <property type="project" value="InterPro"/>
</dbReference>
<name>A0A1L9PCB8_ASPVE</name>
<dbReference type="GO" id="GO:0004818">
    <property type="term" value="F:glutamate-tRNA ligase activity"/>
    <property type="evidence" value="ECO:0007669"/>
    <property type="project" value="UniProtKB-EC"/>
</dbReference>
<dbReference type="GO" id="GO:0005524">
    <property type="term" value="F:ATP binding"/>
    <property type="evidence" value="ECO:0007669"/>
    <property type="project" value="UniProtKB-KW"/>
</dbReference>
<dbReference type="Proteomes" id="UP000184073">
    <property type="component" value="Unassembled WGS sequence"/>
</dbReference>
<evidence type="ECO:0000256" key="6">
    <source>
        <dbReference type="ARBA" id="ARBA00022840"/>
    </source>
</evidence>
<evidence type="ECO:0000313" key="15">
    <source>
        <dbReference type="EMBL" id="OJI99177.1"/>
    </source>
</evidence>
<dbReference type="EMBL" id="KV878126">
    <property type="protein sequence ID" value="OJI99177.1"/>
    <property type="molecule type" value="Genomic_DNA"/>
</dbReference>
<keyword evidence="16" id="KW-1185">Reference proteome</keyword>
<dbReference type="GO" id="GO:0005739">
    <property type="term" value="C:mitochondrion"/>
    <property type="evidence" value="ECO:0007669"/>
    <property type="project" value="UniProtKB-SubCell"/>
</dbReference>
<dbReference type="InterPro" id="IPR020751">
    <property type="entry name" value="aa-tRNA-synth_I_codon-bd_sub2"/>
</dbReference>
<dbReference type="AlphaFoldDB" id="A0A1L9PCB8"/>
<organism evidence="15 16">
    <name type="scientific">Aspergillus versicolor CBS 583.65</name>
    <dbReference type="NCBI Taxonomy" id="1036611"/>
    <lineage>
        <taxon>Eukaryota</taxon>
        <taxon>Fungi</taxon>
        <taxon>Dikarya</taxon>
        <taxon>Ascomycota</taxon>
        <taxon>Pezizomycotina</taxon>
        <taxon>Eurotiomycetes</taxon>
        <taxon>Eurotiomycetidae</taxon>
        <taxon>Eurotiales</taxon>
        <taxon>Aspergillaceae</taxon>
        <taxon>Aspergillus</taxon>
        <taxon>Aspergillus subgen. Nidulantes</taxon>
    </lineage>
</organism>
<protein>
    <recommendedName>
        <fullName evidence="10">Glutamate--tRNA ligase, mitochondrial</fullName>
        <ecNumber evidence="3">6.1.1.17</ecNumber>
    </recommendedName>
    <alternativeName>
        <fullName evidence="9">Glutamyl-tRNA synthetase</fullName>
    </alternativeName>
</protein>
<feature type="region of interest" description="Disordered" evidence="12">
    <location>
        <begin position="561"/>
        <end position="606"/>
    </location>
</feature>
<sequence length="606" mass="67379">MRTLRSGLLARRSWVCMQCRQASSAPSAAASHNKKTKLPDFPARTRFAPSPTGYLHLGSLRTALFNYLLAKRTGGQFLLRIEDTDQKRTIPGAEQRLYDDLQWAGLQWDEGPVVGGSFGPYRQSERTEIYRTHTHGLINGGHAYRCFCSAERLDTHARHRSQAGLAPGYDRKCAELSLEESEERAAKGESHVVRLKVEGYPAFEDLVYGKTGQNRSPNKLDLIERVYDDPILLKSDGHPTYHLANVVDDHLMEVTHVIRGTEWMPSTPLHVALYNAFNWTPPRFGHVPLLVDKSGQKLSKRNADIDLTFFKDKQGVFPATLVNFAALLGWSHTQKSDVFDLEELQNIFNLKITRGNTVVAFDKLWFLQKAHAQRFAANDGLEFNDMVSAVSKEVESTTSPEQLSSILRSRPLSDLVTALLKADAKSFTNAHEFIARNSTFFTPAVSRPPYTPISSDIPILSLHTASAALALVPNSHWAIETHKFNISSYDGASTILESTPPTEGADPEKARVAADKKFKKELYHYLRWALSAGAPGPGIPETMIILGREETVRRLAEARELTREADSGLSPVAARRAKERGAKAKQSVPDEAGQDRSWMGSLAPRG</sequence>
<dbReference type="FunFam" id="3.40.50.620:FF:000045">
    <property type="entry name" value="Glutamate--tRNA ligase, mitochondrial"/>
    <property type="match status" value="1"/>
</dbReference>
<comment type="subcellular location">
    <subcellularLocation>
        <location evidence="1">Mitochondrion</location>
    </subcellularLocation>
</comment>
<dbReference type="Pfam" id="PF00749">
    <property type="entry name" value="tRNA-synt_1c"/>
    <property type="match status" value="1"/>
</dbReference>
<dbReference type="InterPro" id="IPR008925">
    <property type="entry name" value="aa_tRNA-synth_I_cd-bd_sf"/>
</dbReference>
<dbReference type="NCBIfam" id="TIGR00464">
    <property type="entry name" value="gltX_bact"/>
    <property type="match status" value="1"/>
</dbReference>
<dbReference type="GO" id="GO:0000049">
    <property type="term" value="F:tRNA binding"/>
    <property type="evidence" value="ECO:0007669"/>
    <property type="project" value="InterPro"/>
</dbReference>
<evidence type="ECO:0000256" key="2">
    <source>
        <dbReference type="ARBA" id="ARBA00007894"/>
    </source>
</evidence>
<keyword evidence="8 11" id="KW-0030">Aminoacyl-tRNA synthetase</keyword>
<keyword evidence="4 11" id="KW-0436">Ligase</keyword>
<evidence type="ECO:0000256" key="5">
    <source>
        <dbReference type="ARBA" id="ARBA00022741"/>
    </source>
</evidence>
<keyword evidence="6 11" id="KW-0067">ATP-binding</keyword>
<dbReference type="OrthoDB" id="428822at2759"/>
<evidence type="ECO:0000256" key="12">
    <source>
        <dbReference type="SAM" id="MobiDB-lite"/>
    </source>
</evidence>
<evidence type="ECO:0000256" key="4">
    <source>
        <dbReference type="ARBA" id="ARBA00022598"/>
    </source>
</evidence>
<dbReference type="Gene3D" id="3.40.50.620">
    <property type="entry name" value="HUPs"/>
    <property type="match status" value="1"/>
</dbReference>
<dbReference type="InterPro" id="IPR004527">
    <property type="entry name" value="Glu-tRNA-ligase_bac/mito"/>
</dbReference>
<evidence type="ECO:0000313" key="16">
    <source>
        <dbReference type="Proteomes" id="UP000184073"/>
    </source>
</evidence>
<dbReference type="Gene3D" id="1.10.10.350">
    <property type="match status" value="1"/>
</dbReference>
<dbReference type="VEuPathDB" id="FungiDB:ASPVEDRAFT_50708"/>
<dbReference type="GO" id="GO:0006424">
    <property type="term" value="P:glutamyl-tRNA aminoacylation"/>
    <property type="evidence" value="ECO:0007669"/>
    <property type="project" value="InterPro"/>
</dbReference>